<evidence type="ECO:0000313" key="4">
    <source>
        <dbReference type="EMBL" id="KAK9766760.1"/>
    </source>
</evidence>
<evidence type="ECO:0000256" key="2">
    <source>
        <dbReference type="SAM" id="MobiDB-lite"/>
    </source>
</evidence>
<gene>
    <name evidence="4" type="ORF">K7432_003921</name>
</gene>
<reference evidence="4 5" key="1">
    <citation type="submission" date="2023-04" db="EMBL/GenBank/DDBJ databases">
        <title>Genome of Basidiobolus ranarum AG-B5.</title>
        <authorList>
            <person name="Stajich J.E."/>
            <person name="Carter-House D."/>
            <person name="Gryganskyi A."/>
        </authorList>
    </citation>
    <scope>NUCLEOTIDE SEQUENCE [LARGE SCALE GENOMIC DNA]</scope>
    <source>
        <strain evidence="4 5">AG-B5</strain>
    </source>
</reference>
<evidence type="ECO:0000256" key="1">
    <source>
        <dbReference type="SAM" id="Coils"/>
    </source>
</evidence>
<protein>
    <recommendedName>
        <fullName evidence="3">BAG domain-containing protein</fullName>
    </recommendedName>
</protein>
<organism evidence="4 5">
    <name type="scientific">Basidiobolus ranarum</name>
    <dbReference type="NCBI Taxonomy" id="34480"/>
    <lineage>
        <taxon>Eukaryota</taxon>
        <taxon>Fungi</taxon>
        <taxon>Fungi incertae sedis</taxon>
        <taxon>Zoopagomycota</taxon>
        <taxon>Entomophthoromycotina</taxon>
        <taxon>Basidiobolomycetes</taxon>
        <taxon>Basidiobolales</taxon>
        <taxon>Basidiobolaceae</taxon>
        <taxon>Basidiobolus</taxon>
    </lineage>
</organism>
<proteinExistence type="predicted"/>
<keyword evidence="1" id="KW-0175">Coiled coil</keyword>
<keyword evidence="5" id="KW-1185">Reference proteome</keyword>
<dbReference type="InterPro" id="IPR003103">
    <property type="entry name" value="BAG_domain"/>
</dbReference>
<dbReference type="SUPFAM" id="SSF63491">
    <property type="entry name" value="BAG domain"/>
    <property type="match status" value="1"/>
</dbReference>
<sequence>MYSPLYDFTSPYQTLYHIPTQRRRMPEPVYYAPSYYDQTEPDEYYIPQRRVLYPEQYIQRVSYPQYYRSRSPDEYEYRTVSSGRQQPFEPEFSGPHSFPRYEDYRSRQPSPHYTSSVRNPHNYEPSISSVQADSPFNTLHPVLPKPQTAYRQRPEQGQRIYDPFVDYRNRNQLYQHQYNTRESNARQQQVPEFHQFNHPHEDNIALKRQRQQQLMAEKHKAQLEEQKRNHAIQLFRLKRAAKVIQRQWRLYVQQRRERAAKKIAEFVISQIEIRQARKILIGLQQLRDYEKEIDQIKEQQGSKVLSHPLKFTSSSGDSIKVPAVKENQNYLGYEDALLKMLIRIDSVDSLGTDIIRDARRALVKKTQLFLDQLDDYKNEQYKEYIRSQANSST</sequence>
<dbReference type="Gene3D" id="1.20.58.120">
    <property type="entry name" value="BAG domain"/>
    <property type="match status" value="1"/>
</dbReference>
<dbReference type="PROSITE" id="PS51035">
    <property type="entry name" value="BAG"/>
    <property type="match status" value="1"/>
</dbReference>
<dbReference type="InterPro" id="IPR036533">
    <property type="entry name" value="BAG_dom_sf"/>
</dbReference>
<dbReference type="EMBL" id="JASJQH010000127">
    <property type="protein sequence ID" value="KAK9766760.1"/>
    <property type="molecule type" value="Genomic_DNA"/>
</dbReference>
<feature type="domain" description="BAG" evidence="3">
    <location>
        <begin position="323"/>
        <end position="377"/>
    </location>
</feature>
<evidence type="ECO:0000259" key="3">
    <source>
        <dbReference type="PROSITE" id="PS51035"/>
    </source>
</evidence>
<evidence type="ECO:0000313" key="5">
    <source>
        <dbReference type="Proteomes" id="UP001479436"/>
    </source>
</evidence>
<accession>A0ABR2WZ18</accession>
<feature type="region of interest" description="Disordered" evidence="2">
    <location>
        <begin position="81"/>
        <end position="125"/>
    </location>
</feature>
<feature type="coiled-coil region" evidence="1">
    <location>
        <begin position="206"/>
        <end position="240"/>
    </location>
</feature>
<name>A0ABR2WZ18_9FUNG</name>
<comment type="caution">
    <text evidence="4">The sequence shown here is derived from an EMBL/GenBank/DDBJ whole genome shotgun (WGS) entry which is preliminary data.</text>
</comment>
<dbReference type="Proteomes" id="UP001479436">
    <property type="component" value="Unassembled WGS sequence"/>
</dbReference>
<feature type="compositionally biased region" description="Polar residues" evidence="2">
    <location>
        <begin position="107"/>
        <end position="125"/>
    </location>
</feature>
<dbReference type="Pfam" id="PF02179">
    <property type="entry name" value="BAG"/>
    <property type="match status" value="1"/>
</dbReference>